<dbReference type="GeneID" id="9804241"/>
<organism evidence="2">
    <name type="scientific">Caenorhabditis remanei</name>
    <name type="common">Caenorhabditis vulgaris</name>
    <dbReference type="NCBI Taxonomy" id="31234"/>
    <lineage>
        <taxon>Eukaryota</taxon>
        <taxon>Metazoa</taxon>
        <taxon>Ecdysozoa</taxon>
        <taxon>Nematoda</taxon>
        <taxon>Chromadorea</taxon>
        <taxon>Rhabditida</taxon>
        <taxon>Rhabditina</taxon>
        <taxon>Rhabditomorpha</taxon>
        <taxon>Rhabditoidea</taxon>
        <taxon>Rhabditidae</taxon>
        <taxon>Peloderinae</taxon>
        <taxon>Caenorhabditis</taxon>
    </lineage>
</organism>
<dbReference type="CTD" id="9804241"/>
<reference evidence="1" key="1">
    <citation type="submission" date="2007-07" db="EMBL/GenBank/DDBJ databases">
        <title>PCAP assembly of the Caenorhabditis remanei genome.</title>
        <authorList>
            <consortium name="The Caenorhabditis remanei Sequencing Consortium"/>
            <person name="Wilson R.K."/>
        </authorList>
    </citation>
    <scope>NUCLEOTIDE SEQUENCE [LARGE SCALE GENOMIC DNA]</scope>
    <source>
        <strain evidence="1">PB4641</strain>
    </source>
</reference>
<proteinExistence type="predicted"/>
<dbReference type="RefSeq" id="XP_003110207.2">
    <property type="nucleotide sequence ID" value="XM_003110159.2"/>
</dbReference>
<dbReference type="OrthoDB" id="10686363at2759"/>
<accession>E3M1Z9</accession>
<dbReference type="HOGENOM" id="CLU_1688352_0_0_1"/>
<dbReference type="AlphaFoldDB" id="E3M1Z9"/>
<evidence type="ECO:0000313" key="1">
    <source>
        <dbReference type="EMBL" id="EFO88996.1"/>
    </source>
</evidence>
<gene>
    <name evidence="1" type="ORF">CRE_06653</name>
</gene>
<dbReference type="PANTHER" id="PTHR47629">
    <property type="entry name" value="C-TYPE LECTIN-RELATED"/>
    <property type="match status" value="1"/>
</dbReference>
<sequence length="156" mass="17940">MSGSTKIFLVVFFCAISINGEYVKKMIKLYGNVTYSNKNKTTTDTNVYDCVKNCFQDNSCVLSFWDSSETCTTYPEYRNRKITVEETTEADLEIVAFKTFLDDSNCPFDYRNITMNFIENADEDALVVSTTTQRGMMTVWTNGLWKRTDTGWTISM</sequence>
<dbReference type="SMART" id="SM00605">
    <property type="entry name" value="CW"/>
    <property type="match status" value="1"/>
</dbReference>
<protein>
    <submittedName>
        <fullName evidence="1">Uncharacterized protein</fullName>
    </submittedName>
</protein>
<dbReference type="Proteomes" id="UP000008281">
    <property type="component" value="Unassembled WGS sequence"/>
</dbReference>
<dbReference type="InterPro" id="IPR006583">
    <property type="entry name" value="PAN-3_domain"/>
</dbReference>
<dbReference type="EMBL" id="DS268421">
    <property type="protein sequence ID" value="EFO88996.1"/>
    <property type="molecule type" value="Genomic_DNA"/>
</dbReference>
<dbReference type="Pfam" id="PF08277">
    <property type="entry name" value="PAN_3"/>
    <property type="match status" value="1"/>
</dbReference>
<name>E3M1Z9_CAERE</name>
<keyword evidence="2" id="KW-1185">Reference proteome</keyword>
<dbReference type="KEGG" id="crq:GCK72_006804"/>
<evidence type="ECO:0000313" key="2">
    <source>
        <dbReference type="Proteomes" id="UP000008281"/>
    </source>
</evidence>